<keyword evidence="4" id="KW-1185">Reference proteome</keyword>
<evidence type="ECO:0000256" key="2">
    <source>
        <dbReference type="SAM" id="SignalP"/>
    </source>
</evidence>
<keyword evidence="2" id="KW-0732">Signal</keyword>
<evidence type="ECO:0000313" key="3">
    <source>
        <dbReference type="EMBL" id="TMW55514.1"/>
    </source>
</evidence>
<feature type="signal peptide" evidence="2">
    <location>
        <begin position="1"/>
        <end position="26"/>
    </location>
</feature>
<keyword evidence="1" id="KW-0812">Transmembrane</keyword>
<comment type="caution">
    <text evidence="3">The sequence shown here is derived from an EMBL/GenBank/DDBJ whole genome shotgun (WGS) entry which is preliminary data.</text>
</comment>
<evidence type="ECO:0000256" key="1">
    <source>
        <dbReference type="SAM" id="Phobius"/>
    </source>
</evidence>
<organism evidence="3 4">
    <name type="scientific">Pythium oligandrum</name>
    <name type="common">Mycoparasitic fungus</name>
    <dbReference type="NCBI Taxonomy" id="41045"/>
    <lineage>
        <taxon>Eukaryota</taxon>
        <taxon>Sar</taxon>
        <taxon>Stramenopiles</taxon>
        <taxon>Oomycota</taxon>
        <taxon>Peronosporomycetes</taxon>
        <taxon>Pythiales</taxon>
        <taxon>Pythiaceae</taxon>
        <taxon>Pythium</taxon>
    </lineage>
</organism>
<sequence length="401" mass="45621">MIQTGVLGILLYVALTLLVAWQCIAGQKPFDLVINGRRQGDAGDGLAFTTSTISVFLIKLAVVKRIRAAEKSMPGLVTVPCATIKSVLRLVPKATASSIDPSPPENLSLPRQRLRLREENQTMIDGRNTILPQKYWRWLLLHHRYFLCISLRVLGAFGFLFMWAQGLMNFRRMKAISLGKSVVPVTRPSLVAVFAVLFTSVHCGVYVLFYQRDLFRDLITRFDFLFTSVQLFTFSICMCDTQGWDSNSFSVLLTFLIWLHWTLTLDALTPNMKRLFGFSKRHATHVSASALFSCIGLLGVLFFTQTNPLRDRVLWSYPVSSTYTIKLRVQTILLGRIVTILLWCSRQTALLLVRKEDELQSIYGALHYDNPYESFPAPHKHAKRRVNVQFVGKEAQGRRIN</sequence>
<protein>
    <submittedName>
        <fullName evidence="3">Uncharacterized protein</fullName>
    </submittedName>
</protein>
<name>A0A8K1FC61_PYTOL</name>
<dbReference type="Proteomes" id="UP000794436">
    <property type="component" value="Unassembled WGS sequence"/>
</dbReference>
<gene>
    <name evidence="3" type="ORF">Poli38472_010396</name>
</gene>
<keyword evidence="1" id="KW-1133">Transmembrane helix</keyword>
<dbReference type="AlphaFoldDB" id="A0A8K1FC61"/>
<feature type="transmembrane region" description="Helical" evidence="1">
    <location>
        <begin position="249"/>
        <end position="268"/>
    </location>
</feature>
<dbReference type="OrthoDB" id="120491at2759"/>
<evidence type="ECO:0000313" key="4">
    <source>
        <dbReference type="Proteomes" id="UP000794436"/>
    </source>
</evidence>
<feature type="transmembrane region" description="Helical" evidence="1">
    <location>
        <begin position="145"/>
        <end position="164"/>
    </location>
</feature>
<proteinExistence type="predicted"/>
<feature type="chain" id="PRO_5035426404" evidence="2">
    <location>
        <begin position="27"/>
        <end position="401"/>
    </location>
</feature>
<reference evidence="3" key="1">
    <citation type="submission" date="2019-03" db="EMBL/GenBank/DDBJ databases">
        <title>Long read genome sequence of the mycoparasitic Pythium oligandrum ATCC 38472 isolated from sugarbeet rhizosphere.</title>
        <authorList>
            <person name="Gaulin E."/>
        </authorList>
    </citation>
    <scope>NUCLEOTIDE SEQUENCE</scope>
    <source>
        <strain evidence="3">ATCC 38472_TT</strain>
    </source>
</reference>
<feature type="transmembrane region" description="Helical" evidence="1">
    <location>
        <begin position="45"/>
        <end position="63"/>
    </location>
</feature>
<feature type="transmembrane region" description="Helical" evidence="1">
    <location>
        <begin position="288"/>
        <end position="305"/>
    </location>
</feature>
<keyword evidence="1" id="KW-0472">Membrane</keyword>
<dbReference type="EMBL" id="SPLM01000147">
    <property type="protein sequence ID" value="TMW55514.1"/>
    <property type="molecule type" value="Genomic_DNA"/>
</dbReference>
<accession>A0A8K1FC61</accession>
<feature type="transmembrane region" description="Helical" evidence="1">
    <location>
        <begin position="190"/>
        <end position="210"/>
    </location>
</feature>